<evidence type="ECO:0000256" key="4">
    <source>
        <dbReference type="ARBA" id="ARBA00011245"/>
    </source>
</evidence>
<comment type="cofactor">
    <cofactor evidence="1">
        <name>Ca(2+)</name>
        <dbReference type="ChEBI" id="CHEBI:29108"/>
    </cofactor>
</comment>
<evidence type="ECO:0000256" key="2">
    <source>
        <dbReference type="ARBA" id="ARBA00005028"/>
    </source>
</evidence>
<comment type="pathway">
    <text evidence="2 8">Carbohydrate metabolism; hexose metabolism.</text>
</comment>
<name>A0ABZ0TSJ7_9SPHI</name>
<dbReference type="InterPro" id="IPR015443">
    <property type="entry name" value="Aldose_1-epimerase"/>
</dbReference>
<accession>A0ABZ0TSJ7</accession>
<gene>
    <name evidence="9" type="ORF">SNE25_11195</name>
</gene>
<proteinExistence type="inferred from homology"/>
<dbReference type="InterPro" id="IPR047215">
    <property type="entry name" value="Galactose_mutarotase-like"/>
</dbReference>
<dbReference type="CDD" id="cd09019">
    <property type="entry name" value="galactose_mutarotase_like"/>
    <property type="match status" value="1"/>
</dbReference>
<evidence type="ECO:0000256" key="6">
    <source>
        <dbReference type="ARBA" id="ARBA00023235"/>
    </source>
</evidence>
<evidence type="ECO:0000313" key="9">
    <source>
        <dbReference type="EMBL" id="WPU96086.1"/>
    </source>
</evidence>
<dbReference type="RefSeq" id="WP_321565189.1">
    <property type="nucleotide sequence ID" value="NZ_CP139558.1"/>
</dbReference>
<keyword evidence="5" id="KW-0106">Calcium</keyword>
<organism evidence="9 10">
    <name type="scientific">Mucilaginibacter sabulilitoris</name>
    <dbReference type="NCBI Taxonomy" id="1173583"/>
    <lineage>
        <taxon>Bacteria</taxon>
        <taxon>Pseudomonadati</taxon>
        <taxon>Bacteroidota</taxon>
        <taxon>Sphingobacteriia</taxon>
        <taxon>Sphingobacteriales</taxon>
        <taxon>Sphingobacteriaceae</taxon>
        <taxon>Mucilaginibacter</taxon>
    </lineage>
</organism>
<dbReference type="PANTHER" id="PTHR10091">
    <property type="entry name" value="ALDOSE-1-EPIMERASE"/>
    <property type="match status" value="1"/>
</dbReference>
<dbReference type="InterPro" id="IPR014718">
    <property type="entry name" value="GH-type_carb-bd"/>
</dbReference>
<comment type="similarity">
    <text evidence="3 8">Belongs to the aldose epimerase family.</text>
</comment>
<comment type="subunit">
    <text evidence="4">Monomer.</text>
</comment>
<protein>
    <recommendedName>
        <fullName evidence="8">Aldose 1-epimerase</fullName>
        <ecNumber evidence="8">5.1.3.3</ecNumber>
    </recommendedName>
</protein>
<dbReference type="EC" id="5.1.3.3" evidence="8"/>
<keyword evidence="10" id="KW-1185">Reference proteome</keyword>
<evidence type="ECO:0000256" key="3">
    <source>
        <dbReference type="ARBA" id="ARBA00006206"/>
    </source>
</evidence>
<comment type="catalytic activity">
    <reaction evidence="8">
        <text>alpha-D-glucose = beta-D-glucose</text>
        <dbReference type="Rhea" id="RHEA:10264"/>
        <dbReference type="ChEBI" id="CHEBI:15903"/>
        <dbReference type="ChEBI" id="CHEBI:17925"/>
        <dbReference type="EC" id="5.1.3.3"/>
    </reaction>
</comment>
<keyword evidence="6 8" id="KW-0413">Isomerase</keyword>
<evidence type="ECO:0000256" key="1">
    <source>
        <dbReference type="ARBA" id="ARBA00001913"/>
    </source>
</evidence>
<evidence type="ECO:0000313" key="10">
    <source>
        <dbReference type="Proteomes" id="UP001324380"/>
    </source>
</evidence>
<dbReference type="SUPFAM" id="SSF74650">
    <property type="entry name" value="Galactose mutarotase-like"/>
    <property type="match status" value="1"/>
</dbReference>
<dbReference type="PANTHER" id="PTHR10091:SF0">
    <property type="entry name" value="GALACTOSE MUTAROTASE"/>
    <property type="match status" value="1"/>
</dbReference>
<evidence type="ECO:0000256" key="7">
    <source>
        <dbReference type="ARBA" id="ARBA00023277"/>
    </source>
</evidence>
<keyword evidence="7 8" id="KW-0119">Carbohydrate metabolism</keyword>
<dbReference type="InterPro" id="IPR008183">
    <property type="entry name" value="Aldose_1/G6P_1-epimerase"/>
</dbReference>
<dbReference type="PIRSF" id="PIRSF005096">
    <property type="entry name" value="GALM"/>
    <property type="match status" value="1"/>
</dbReference>
<dbReference type="Proteomes" id="UP001324380">
    <property type="component" value="Chromosome"/>
</dbReference>
<dbReference type="InterPro" id="IPR011013">
    <property type="entry name" value="Gal_mutarotase_sf_dom"/>
</dbReference>
<reference evidence="9 10" key="1">
    <citation type="submission" date="2023-11" db="EMBL/GenBank/DDBJ databases">
        <title>Analysis of the Genomes of Mucilaginibacter gossypii cycad 4 and M. sabulilitoris SNA2: microbes with the potential for plant growth promotion.</title>
        <authorList>
            <person name="Hirsch A.M."/>
            <person name="Humm E."/>
            <person name="Rubbi M."/>
            <person name="Del Vecchio G."/>
            <person name="Ha S.M."/>
            <person name="Pellegrini M."/>
            <person name="Gunsalus R.P."/>
        </authorList>
    </citation>
    <scope>NUCLEOTIDE SEQUENCE [LARGE SCALE GENOMIC DNA]</scope>
    <source>
        <strain evidence="9 10">SNA2</strain>
    </source>
</reference>
<sequence>MKTLEIKEWGTIAGQQVFLYTLSNKNGTRVVLSNIGAAIQSVFVKDKNGNFVDVVLGYDTIEGYANDPFYIGTVVGRYANRIAGAKVDIDGTIWQLTAKEGGFHHHGGREGFNKKVWTPIAFDKTQGIGLMFSLLSPDGDEGFPGNLQVKVKYTLNDDDRLIVEYECHTDKSTVINLTQHTYFNLAGHNQGSITGHYLKVNAAQYLPVNDMIVPNGNLADVIGSPFDFSDPKQIGRDIDADDEQVALGSGYDHSWVLKNKRSPELLLAAQATESTSGRKLTVYTTEPALHIYTGNFLDGSVQGKDGYHYQRRDGFCLETQNFPDSPNKPHFPSAILKAGELFSSKTIFEFGLV</sequence>
<dbReference type="GO" id="GO:0016853">
    <property type="term" value="F:isomerase activity"/>
    <property type="evidence" value="ECO:0007669"/>
    <property type="project" value="UniProtKB-KW"/>
</dbReference>
<dbReference type="EMBL" id="CP139558">
    <property type="protein sequence ID" value="WPU96086.1"/>
    <property type="molecule type" value="Genomic_DNA"/>
</dbReference>
<evidence type="ECO:0000256" key="8">
    <source>
        <dbReference type="PIRNR" id="PIRNR005096"/>
    </source>
</evidence>
<dbReference type="NCBIfam" id="NF008277">
    <property type="entry name" value="PRK11055.1"/>
    <property type="match status" value="1"/>
</dbReference>
<evidence type="ECO:0000256" key="5">
    <source>
        <dbReference type="ARBA" id="ARBA00022837"/>
    </source>
</evidence>
<dbReference type="Gene3D" id="2.70.98.10">
    <property type="match status" value="1"/>
</dbReference>
<dbReference type="Pfam" id="PF01263">
    <property type="entry name" value="Aldose_epim"/>
    <property type="match status" value="1"/>
</dbReference>